<dbReference type="EMBL" id="CP054143">
    <property type="protein sequence ID" value="QKJ67283.1"/>
    <property type="molecule type" value="Genomic_DNA"/>
</dbReference>
<sequence length="113" mass="13152">MTDYDEPEVEAQWLAERRDEVADYLNLEGIVHGTIGEKPAWHIAPYVSIWAIESLKTPNSVGWWAIRPTKRLHLSKQCQKPKRSDACHCFTMERSSPIRGAWGKASKFCHWEW</sequence>
<dbReference type="KEGG" id="dee:HQN60_11545"/>
<proteinExistence type="predicted"/>
<dbReference type="Pfam" id="PF16108">
    <property type="entry name" value="DUF4826"/>
    <property type="match status" value="1"/>
</dbReference>
<organism evidence="1 2">
    <name type="scientific">Deefgea piscis</name>
    <dbReference type="NCBI Taxonomy" id="2739061"/>
    <lineage>
        <taxon>Bacteria</taxon>
        <taxon>Pseudomonadati</taxon>
        <taxon>Pseudomonadota</taxon>
        <taxon>Betaproteobacteria</taxon>
        <taxon>Neisseriales</taxon>
        <taxon>Chitinibacteraceae</taxon>
        <taxon>Deefgea</taxon>
    </lineage>
</organism>
<evidence type="ECO:0000313" key="1">
    <source>
        <dbReference type="EMBL" id="QKJ67283.1"/>
    </source>
</evidence>
<name>A0A6M8SPU5_9NEIS</name>
<evidence type="ECO:0000313" key="2">
    <source>
        <dbReference type="Proteomes" id="UP000504844"/>
    </source>
</evidence>
<reference evidence="1 2" key="1">
    <citation type="submission" date="2020-05" db="EMBL/GenBank/DDBJ databases">
        <title>Complete genome sequence of Deefgea sp. D17.</title>
        <authorList>
            <person name="Bae J.-W."/>
            <person name="Han J.E."/>
        </authorList>
    </citation>
    <scope>NUCLEOTIDE SEQUENCE [LARGE SCALE GENOMIC DNA]</scope>
    <source>
        <strain evidence="1 2">D17</strain>
    </source>
</reference>
<gene>
    <name evidence="1" type="ORF">HQN60_11545</name>
</gene>
<keyword evidence="2" id="KW-1185">Reference proteome</keyword>
<dbReference type="Proteomes" id="UP000504844">
    <property type="component" value="Chromosome"/>
</dbReference>
<dbReference type="InterPro" id="IPR032251">
    <property type="entry name" value="DUF4826"/>
</dbReference>
<accession>A0A6M8SPU5</accession>
<protein>
    <submittedName>
        <fullName evidence="1">DUF4826 family protein</fullName>
    </submittedName>
</protein>
<dbReference type="AlphaFoldDB" id="A0A6M8SPU5"/>